<reference evidence="2" key="1">
    <citation type="journal article" date="2019" name="Int. J. Syst. Evol. Microbiol.">
        <title>The Global Catalogue of Microorganisms (GCM) 10K type strain sequencing project: providing services to taxonomists for standard genome sequencing and annotation.</title>
        <authorList>
            <consortium name="The Broad Institute Genomics Platform"/>
            <consortium name="The Broad Institute Genome Sequencing Center for Infectious Disease"/>
            <person name="Wu L."/>
            <person name="Ma J."/>
        </authorList>
    </citation>
    <scope>NUCLEOTIDE SEQUENCE [LARGE SCALE GENOMIC DNA]</scope>
    <source>
        <strain evidence="2">CCUG 49339</strain>
    </source>
</reference>
<name>A0ABW4LV48_9BACI</name>
<dbReference type="Proteomes" id="UP001597214">
    <property type="component" value="Unassembled WGS sequence"/>
</dbReference>
<dbReference type="NCBIfam" id="NF040878">
    <property type="entry name" value="SE1561_fam"/>
    <property type="match status" value="1"/>
</dbReference>
<comment type="caution">
    <text evidence="1">The sequence shown here is derived from an EMBL/GenBank/DDBJ whole genome shotgun (WGS) entry which is preliminary data.</text>
</comment>
<sequence length="64" mass="7523">MGKAVTNNDSQISYLKNRLEMFIEVIDHLDPEHADLEDIDRLIQMLDDMEVKVEQFKKDESTVE</sequence>
<accession>A0ABW4LV48</accession>
<dbReference type="EMBL" id="JBHUEM010000028">
    <property type="protein sequence ID" value="MFD1738010.1"/>
    <property type="molecule type" value="Genomic_DNA"/>
</dbReference>
<protein>
    <submittedName>
        <fullName evidence="1">SE1561 family protein</fullName>
    </submittedName>
</protein>
<dbReference type="RefSeq" id="WP_377929227.1">
    <property type="nucleotide sequence ID" value="NZ_JBHUEM010000028.1"/>
</dbReference>
<evidence type="ECO:0000313" key="1">
    <source>
        <dbReference type="EMBL" id="MFD1738010.1"/>
    </source>
</evidence>
<proteinExistence type="predicted"/>
<keyword evidence="2" id="KW-1185">Reference proteome</keyword>
<evidence type="ECO:0000313" key="2">
    <source>
        <dbReference type="Proteomes" id="UP001597214"/>
    </source>
</evidence>
<organism evidence="1 2">
    <name type="scientific">Bacillus salitolerans</name>
    <dbReference type="NCBI Taxonomy" id="1437434"/>
    <lineage>
        <taxon>Bacteria</taxon>
        <taxon>Bacillati</taxon>
        <taxon>Bacillota</taxon>
        <taxon>Bacilli</taxon>
        <taxon>Bacillales</taxon>
        <taxon>Bacillaceae</taxon>
        <taxon>Bacillus</taxon>
    </lineage>
</organism>
<gene>
    <name evidence="1" type="ORF">ACFSCX_15850</name>
</gene>
<dbReference type="InterPro" id="IPR047670">
    <property type="entry name" value="YfjT-like"/>
</dbReference>